<dbReference type="Proteomes" id="UP000201628">
    <property type="component" value="Segment"/>
</dbReference>
<reference evidence="2" key="3">
    <citation type="submission" date="2016-09" db="EMBL/GenBank/DDBJ databases">
        <title>Genome-wide Diversity of Wild Populations of Erinnyis ello granulovirus (ErelGV).</title>
        <authorList>
            <person name="Brito A.F."/>
            <person name="Melo F.L."/>
            <person name="Ardisson-Araujo D.M.P."/>
            <person name="Sihler W."/>
            <person name="Souza M.L."/>
            <person name="Ribeiro B.M."/>
        </authorList>
    </citation>
    <scope>NUCLEOTIDE SEQUENCE</scope>
    <source>
        <strain evidence="3">ErelGV-00</strain>
        <strain evidence="2">ErelGV-99</strain>
    </source>
</reference>
<dbReference type="GeneID" id="20712838"/>
<dbReference type="EMBL" id="KX859081">
    <property type="protein sequence ID" value="ARX71716.1"/>
    <property type="molecule type" value="Genomic_DNA"/>
</dbReference>
<dbReference type="EMBL" id="KX859082">
    <property type="protein sequence ID" value="ARX71846.1"/>
    <property type="molecule type" value="Genomic_DNA"/>
</dbReference>
<accession>A0A097DAT0</accession>
<dbReference type="SUPFAM" id="SSF50353">
    <property type="entry name" value="Cytokine"/>
    <property type="match status" value="1"/>
</dbReference>
<evidence type="ECO:0000313" key="1">
    <source>
        <dbReference type="EMBL" id="AIS92115.1"/>
    </source>
</evidence>
<dbReference type="KEGG" id="vg:20712838"/>
<protein>
    <submittedName>
        <fullName evidence="1">Fibroblast growth factor 2</fullName>
    </submittedName>
</protein>
<reference evidence="1 4" key="1">
    <citation type="journal article" date="2014" name="BMC Genomics">
        <title>Genome sequence of Erinnyis ello granulovirus (ErelGV), a natural cassava hornworm pesticide and the first sequenced sphingid-infecting betabaculovirus.</title>
        <authorList>
            <person name="Ardisson-Araujo D.M."/>
            <person name="de Melo F.L."/>
            <person name="Andrade M.D."/>
            <person name="Sihler W."/>
            <person name="Bao S.N."/>
            <person name="Ribeiro B.M."/>
            <person name="de Souza M.L."/>
        </authorList>
    </citation>
    <scope>NUCLEOTIDE SEQUENCE [LARGE SCALE GENOMIC DNA]</scope>
    <source>
        <strain evidence="1">S86</strain>
    </source>
</reference>
<dbReference type="OrthoDB" id="12615at10239"/>
<gene>
    <name evidence="1" type="primary">fgf-2</name>
    <name evidence="2" type="synonym">FGF-2</name>
    <name evidence="2" type="ORF">EREL_117</name>
</gene>
<keyword evidence="4" id="KW-1185">Reference proteome</keyword>
<sequence length="398" mass="46356">MNCRNLLLNFVIFVCAHTTAAAVDPYKYIVDDGIDLNLLDGEHIYHDAHPMRYLANTNKTSGLGYTIGVRRDKVNLYVQRGSVEVRSIPSNYTFYFYKDNDNKYYIRNNVCRFLCIDMCGVAFVSPVRYKHHCKFYLNATRDGSFSILYVNNGKRRDFMFDSVNNILRVNKTETDEHPFVLKHGPVQDERRCRPIAKSVQQTMVVNEHQCTPKTTNASLYLRGGVKVVVRKDDHRYYKMQLYDGTRLFENNMFVTHTTTSPGLYAIQNVNTCEFLCYNDECGVYTATTNNFECKVRMVINRDKTFYVRFYQNDHNLLYNTTTNELSCAMSKKSRVKFVLTNDDVHRYSCNNLNIDSRQESTKKCKKNNVKNKANSFVLSLPNLVFFLMLSYNNTNVNK</sequence>
<evidence type="ECO:0000313" key="2">
    <source>
        <dbReference type="EMBL" id="ARX71716.1"/>
    </source>
</evidence>
<dbReference type="EMBL" id="KJ406702">
    <property type="protein sequence ID" value="AIS92115.1"/>
    <property type="molecule type" value="Genomic_DNA"/>
</dbReference>
<evidence type="ECO:0000313" key="3">
    <source>
        <dbReference type="EMBL" id="ARX71846.1"/>
    </source>
</evidence>
<dbReference type="RefSeq" id="YP_009091956.1">
    <property type="nucleotide sequence ID" value="NC_025257.1"/>
</dbReference>
<reference evidence="1" key="2">
    <citation type="submission" date="2014-02" db="EMBL/GenBank/DDBJ databases">
        <authorList>
            <person name="Ardisson-Araujo D.M.P."/>
            <person name="Melo F.L."/>
            <person name="Andrade M.S."/>
            <person name="Sihler W."/>
            <person name="Bao S.N."/>
            <person name="Ribeiro B.M."/>
            <person name="Souza M.L."/>
        </authorList>
    </citation>
    <scope>NUCLEOTIDE SEQUENCE</scope>
    <source>
        <strain evidence="1">S86</strain>
    </source>
</reference>
<evidence type="ECO:0000313" key="4">
    <source>
        <dbReference type="Proteomes" id="UP000201628"/>
    </source>
</evidence>
<proteinExistence type="predicted"/>
<organism evidence="1 4">
    <name type="scientific">Erinnyis ello granulovirus</name>
    <dbReference type="NCBI Taxonomy" id="307444"/>
    <lineage>
        <taxon>Viruses</taxon>
        <taxon>Viruses incertae sedis</taxon>
        <taxon>Naldaviricetes</taxon>
        <taxon>Lefavirales</taxon>
        <taxon>Baculoviridae</taxon>
        <taxon>Betabaculovirus</taxon>
        <taxon>Betabaculovirus erellonis</taxon>
    </lineage>
</organism>
<name>A0A097DAT0_9BBAC</name>
<dbReference type="InterPro" id="IPR008996">
    <property type="entry name" value="IL1/FGF"/>
</dbReference>